<evidence type="ECO:0000256" key="3">
    <source>
        <dbReference type="ARBA" id="ARBA00012729"/>
    </source>
</evidence>
<name>A0A8H3G915_9LECA</name>
<dbReference type="PANTHER" id="PTHR11177:SF397">
    <property type="entry name" value="CHITINASE"/>
    <property type="match status" value="1"/>
</dbReference>
<dbReference type="EC" id="3.2.1.14" evidence="3"/>
<protein>
    <recommendedName>
        <fullName evidence="3">chitinase</fullName>
        <ecNumber evidence="3">3.2.1.14</ecNumber>
    </recommendedName>
</protein>
<dbReference type="Gene3D" id="3.20.20.80">
    <property type="entry name" value="Glycosidases"/>
    <property type="match status" value="1"/>
</dbReference>
<evidence type="ECO:0000256" key="7">
    <source>
        <dbReference type="ARBA" id="ARBA00023277"/>
    </source>
</evidence>
<dbReference type="PROSITE" id="PS51910">
    <property type="entry name" value="GH18_2"/>
    <property type="match status" value="1"/>
</dbReference>
<dbReference type="SUPFAM" id="SSF51445">
    <property type="entry name" value="(Trans)glycosidases"/>
    <property type="match status" value="1"/>
</dbReference>
<dbReference type="InterPro" id="IPR001579">
    <property type="entry name" value="Glyco_hydro_18_chit_AS"/>
</dbReference>
<dbReference type="InterPro" id="IPR001223">
    <property type="entry name" value="Glyco_hydro18_cat"/>
</dbReference>
<evidence type="ECO:0000256" key="1">
    <source>
        <dbReference type="ARBA" id="ARBA00000822"/>
    </source>
</evidence>
<dbReference type="GO" id="GO:0008061">
    <property type="term" value="F:chitin binding"/>
    <property type="evidence" value="ECO:0007669"/>
    <property type="project" value="UniProtKB-KW"/>
</dbReference>
<dbReference type="OrthoDB" id="73875at2759"/>
<keyword evidence="9" id="KW-0624">Polysaccharide degradation</keyword>
<organism evidence="12 13">
    <name type="scientific">Heterodermia speciosa</name>
    <dbReference type="NCBI Taxonomy" id="116794"/>
    <lineage>
        <taxon>Eukaryota</taxon>
        <taxon>Fungi</taxon>
        <taxon>Dikarya</taxon>
        <taxon>Ascomycota</taxon>
        <taxon>Pezizomycotina</taxon>
        <taxon>Lecanoromycetes</taxon>
        <taxon>OSLEUM clade</taxon>
        <taxon>Lecanoromycetidae</taxon>
        <taxon>Caliciales</taxon>
        <taxon>Physciaceae</taxon>
        <taxon>Heterodermia</taxon>
    </lineage>
</organism>
<keyword evidence="5 10" id="KW-0378">Hydrolase</keyword>
<dbReference type="GO" id="GO:0000272">
    <property type="term" value="P:polysaccharide catabolic process"/>
    <property type="evidence" value="ECO:0007669"/>
    <property type="project" value="UniProtKB-KW"/>
</dbReference>
<evidence type="ECO:0000256" key="6">
    <source>
        <dbReference type="ARBA" id="ARBA00023024"/>
    </source>
</evidence>
<dbReference type="SMART" id="SM00636">
    <property type="entry name" value="Glyco_18"/>
    <property type="match status" value="1"/>
</dbReference>
<dbReference type="InterPro" id="IPR036861">
    <property type="entry name" value="Endochitinase-like_sf"/>
</dbReference>
<dbReference type="InterPro" id="IPR011583">
    <property type="entry name" value="Chitinase_II/V-like_cat"/>
</dbReference>
<reference evidence="12" key="1">
    <citation type="submission" date="2021-03" db="EMBL/GenBank/DDBJ databases">
        <authorList>
            <person name="Tagirdzhanova G."/>
        </authorList>
    </citation>
    <scope>NUCLEOTIDE SEQUENCE</scope>
</reference>
<dbReference type="GO" id="GO:0006032">
    <property type="term" value="P:chitin catabolic process"/>
    <property type="evidence" value="ECO:0007669"/>
    <property type="project" value="UniProtKB-KW"/>
</dbReference>
<dbReference type="PANTHER" id="PTHR11177">
    <property type="entry name" value="CHITINASE"/>
    <property type="match status" value="1"/>
</dbReference>
<comment type="similarity">
    <text evidence="2">Belongs to the glycosyl hydrolase 18 family. Chitinase class V subfamily.</text>
</comment>
<dbReference type="InterPro" id="IPR017853">
    <property type="entry name" value="GH"/>
</dbReference>
<evidence type="ECO:0000256" key="5">
    <source>
        <dbReference type="ARBA" id="ARBA00022801"/>
    </source>
</evidence>
<dbReference type="AlphaFoldDB" id="A0A8H3G915"/>
<dbReference type="EMBL" id="CAJPDS010000112">
    <property type="protein sequence ID" value="CAF9938371.1"/>
    <property type="molecule type" value="Genomic_DNA"/>
</dbReference>
<evidence type="ECO:0000256" key="10">
    <source>
        <dbReference type="RuleBase" id="RU000489"/>
    </source>
</evidence>
<dbReference type="Gene3D" id="3.10.50.10">
    <property type="match status" value="1"/>
</dbReference>
<keyword evidence="8 10" id="KW-0326">Glycosidase</keyword>
<evidence type="ECO:0000256" key="9">
    <source>
        <dbReference type="ARBA" id="ARBA00023326"/>
    </source>
</evidence>
<dbReference type="PROSITE" id="PS01095">
    <property type="entry name" value="GH18_1"/>
    <property type="match status" value="1"/>
</dbReference>
<evidence type="ECO:0000256" key="2">
    <source>
        <dbReference type="ARBA" id="ARBA00008682"/>
    </source>
</evidence>
<keyword evidence="7" id="KW-0119">Carbohydrate metabolism</keyword>
<evidence type="ECO:0000256" key="8">
    <source>
        <dbReference type="ARBA" id="ARBA00023295"/>
    </source>
</evidence>
<gene>
    <name evidence="12" type="ORF">HETSPECPRED_001052</name>
</gene>
<dbReference type="InterPro" id="IPR050314">
    <property type="entry name" value="Glycosyl_Hydrlase_18"/>
</dbReference>
<keyword evidence="4" id="KW-0147">Chitin-binding</keyword>
<dbReference type="Gene3D" id="3.30.60.10">
    <property type="entry name" value="Endochitinase-like"/>
    <property type="match status" value="1"/>
</dbReference>
<dbReference type="SUPFAM" id="SSF57016">
    <property type="entry name" value="Plant lectins/antimicrobial peptides"/>
    <property type="match status" value="1"/>
</dbReference>
<sequence length="1119" mass="121253">MEHAVAEAVIVATAQRTAGKAASPTAVLLRSAYGFCGTTSDFCGTGCQSNCVLNPTPPGAGSGQAILSNKVIGYYESWSARLNCHKTKPTDLPLDALTHINFAFAYIDPGSYEIVTMDTSTPSSLFSDITNVKSVKQDLSIFISVGGWSFSDNHTVGLYAQDRFLETYADPFTLANQATQPLYGEIAANAGKRQTFANNVVKFMRQYGFDGLDIDWEYPGAPDRGGNTDDTKNYVSLMQTLRSTFDASGGKYGLTFTTPSSYWYLRWFDLPNLLKYADWTNFMTYDLHGVWDATDPIGSIVQGHTNLTEIKSAAELFWRVGISPANIVLGFGFYGRSFTLADPSCTTPGCAFSGASNPGPCTATGGILGYYEILDVLNQNPSISPIHDTTDAVMYFTFDKNQWVSFDNKNTFQQKVDWANGVGLGGAMIWASDLGAQYYPLPYHGFSIYQTSPNTHLDDDRYTAHSALLGRNIISTNTLQTESKALSNPQAVISSIASDNGQRCFAYKGKCVHLDDTNAMHAACGAGNTVVGWDDAGCGSKSCHCGKPICCPTNAAPKQCIWRGDKNGQGVSSDCSAQCSPGEINIKGISSSWGGGFLNDGNTNKCGRGFKVFCCPDPEFLQLTDGCHYTKCRGSCSSDQTALFASAASCWFGTQTYCCPKPTDLTGCHWVTKTHSGGVDSDCANAVCNSTEVEVLRSGGGDGENVRCAYGRQQAACCSVQIAPVTPATCSHDLCRTSGFCTNDGTPGIADNKRAVALIGSESAEGLHALERRGQDHYVARLPGDINFVIISIIVSAIGQLFADRNANQVLRTRFVLRPGTCIGPAIDLIPIGPGAHPPGLTGDQTEHPLEPQFSRTFFESATSGLLRGTTPPPNNLAPLNPSYIDHFWNHPLHNLGNYPAIGGPSGARPYTANDRMMGGFGSIDWPRPLMAVDQQINGPKGRMFKLDPPASEDTLTELADTAVASDRQSDADNLLSHIRSAFAIFEYMNTQEFIYRYNLARDQVRTQLGYIQTEFAANGWPIPTATQWWDLVLDDHMRRMEDYMINWMDDAIDDAYAAYQQANNNLPGGLTLNTWASVRNTLNQWRTMVNNNGQGLRFNQAMYSATIQLPQPPGGGSP</sequence>
<dbReference type="GO" id="GO:0008843">
    <property type="term" value="F:endochitinase activity"/>
    <property type="evidence" value="ECO:0007669"/>
    <property type="project" value="UniProtKB-EC"/>
</dbReference>
<evidence type="ECO:0000256" key="4">
    <source>
        <dbReference type="ARBA" id="ARBA00022669"/>
    </source>
</evidence>
<dbReference type="Pfam" id="PF00704">
    <property type="entry name" value="Glyco_hydro_18"/>
    <property type="match status" value="1"/>
</dbReference>
<comment type="catalytic activity">
    <reaction evidence="1">
        <text>Random endo-hydrolysis of N-acetyl-beta-D-glucosaminide (1-&gt;4)-beta-linkages in chitin and chitodextrins.</text>
        <dbReference type="EC" id="3.2.1.14"/>
    </reaction>
</comment>
<evidence type="ECO:0000313" key="13">
    <source>
        <dbReference type="Proteomes" id="UP000664521"/>
    </source>
</evidence>
<proteinExistence type="inferred from homology"/>
<dbReference type="Proteomes" id="UP000664521">
    <property type="component" value="Unassembled WGS sequence"/>
</dbReference>
<dbReference type="InterPro" id="IPR029070">
    <property type="entry name" value="Chitinase_insertion_sf"/>
</dbReference>
<keyword evidence="13" id="KW-1185">Reference proteome</keyword>
<keyword evidence="6" id="KW-0146">Chitin degradation</keyword>
<accession>A0A8H3G915</accession>
<dbReference type="SUPFAM" id="SSF54556">
    <property type="entry name" value="Chitinase insertion domain"/>
    <property type="match status" value="1"/>
</dbReference>
<dbReference type="CDD" id="cd00035">
    <property type="entry name" value="ChtBD1"/>
    <property type="match status" value="1"/>
</dbReference>
<evidence type="ECO:0000259" key="11">
    <source>
        <dbReference type="PROSITE" id="PS51910"/>
    </source>
</evidence>
<feature type="domain" description="GH18" evidence="11">
    <location>
        <begin position="69"/>
        <end position="452"/>
    </location>
</feature>
<comment type="caution">
    <text evidence="12">The sequence shown here is derived from an EMBL/GenBank/DDBJ whole genome shotgun (WGS) entry which is preliminary data.</text>
</comment>
<evidence type="ECO:0000313" key="12">
    <source>
        <dbReference type="EMBL" id="CAF9938371.1"/>
    </source>
</evidence>